<feature type="region of interest" description="Disordered" evidence="1">
    <location>
        <begin position="20"/>
        <end position="43"/>
    </location>
</feature>
<dbReference type="Pfam" id="PF01161">
    <property type="entry name" value="PBP"/>
    <property type="match status" value="1"/>
</dbReference>
<dbReference type="RefSeq" id="WP_284244927.1">
    <property type="nucleotide sequence ID" value="NZ_BSST01000001.1"/>
</dbReference>
<protein>
    <recommendedName>
        <fullName evidence="3">YHYH domain-containing protein</fullName>
    </recommendedName>
</protein>
<feature type="chain" id="PRO_5045364043" description="YHYH domain-containing protein" evidence="2">
    <location>
        <begin position="20"/>
        <end position="871"/>
    </location>
</feature>
<dbReference type="Proteomes" id="UP001157186">
    <property type="component" value="Unassembled WGS sequence"/>
</dbReference>
<feature type="signal peptide" evidence="2">
    <location>
        <begin position="1"/>
        <end position="19"/>
    </location>
</feature>
<comment type="caution">
    <text evidence="4">The sequence shown here is derived from an EMBL/GenBank/DDBJ whole genome shotgun (WGS) entry which is preliminary data.</text>
</comment>
<reference evidence="4 5" key="1">
    <citation type="submission" date="2023-03" db="EMBL/GenBank/DDBJ databases">
        <title>Draft genome sequence of Thalassotalea insulae KCTC 62186T.</title>
        <authorList>
            <person name="Sawabe T."/>
        </authorList>
    </citation>
    <scope>NUCLEOTIDE SEQUENCE [LARGE SCALE GENOMIC DNA]</scope>
    <source>
        <strain evidence="4 5">KCTC 62186</strain>
    </source>
</reference>
<dbReference type="EMBL" id="BSST01000001">
    <property type="protein sequence ID" value="GLX79040.1"/>
    <property type="molecule type" value="Genomic_DNA"/>
</dbReference>
<feature type="domain" description="YHYH" evidence="3">
    <location>
        <begin position="590"/>
        <end position="762"/>
    </location>
</feature>
<gene>
    <name evidence="4" type="ORF">tinsulaeT_23800</name>
</gene>
<sequence>MSRKLLLSLVITMILTACGGGSSSDNSPGTDNSNGGDTGTDVDSPALTQGLASIVEANLFPAGSRVAGIGSISDSDGNTWTVPAEVRFQDSSVPLASNLYNAYVSGHNYTSSANAIAALNDSDIVEIDADGEVISAFIFADNYFELYINGVAVGKDPVPFTEFNSNIVRFKVKQPFTVAMHLVDWEENLGTGTENNQGNSYHPGDGGLVAVFKDSNGNIIGSTDGNWKAQTFYTAPLTDSSCLTQTNGLRASDSCSTAAPADIDQVYAAHWSLPQSWASSDFDDTSWPSASTYSNETVGVDNKPAYTNFTDLFDDSGNDAQFIWSSNLILDNEVIVRATIGSSSDSSGGDDTSSGDFTLSSIALKSQLIMPFSATCEGANHGKMLPLNWANAPADTQSFALAMYTFPNPEDTNFAGAHSYQILYDIPASTTALLEGDTSVGVFGINSVDSLEQYSAPCSQDSSEHSYIVTLYALSAPTGSLGLTGSTTDLVTLEEAIADKVLASTSLDMTRIRYNQNNDEHVPSSTPSDCTTKSAAFEAYSDLVSVSCNSTTMTVNTLVGIPERSKLEVDKANVGTQSWIGRVPLEQQVSWSVPLQPEYIAQPTSNLNIHYPIGIAVDGVPILHYAKENSQGEVAQLGEDYSDRDTVLLGELDQCGAHAGNGEDYHYHYAPLCLMDTHDPSKPLGYMFDGIPLYFGTGGGQLTSDGVNYGGGRYTDLDYRPHNVKTGDRALDECNGYDLHGDGSEYVYYSSTDAPYTIGCYRATADQAGAMLTAPAHWENERLDDFTFGTEVELTDYDTMTFDGKTWTFIEITPSAENTHIPADNIALIMYRAYSEGESGYQSGKACYNFRYRLDNTDTTGSNDIVTSHCR</sequence>
<dbReference type="Gene3D" id="3.90.280.10">
    <property type="entry name" value="PEBP-like"/>
    <property type="match status" value="1"/>
</dbReference>
<feature type="compositionally biased region" description="Low complexity" evidence="1">
    <location>
        <begin position="29"/>
        <end position="43"/>
    </location>
</feature>
<dbReference type="InterPro" id="IPR036610">
    <property type="entry name" value="PEBP-like_sf"/>
</dbReference>
<evidence type="ECO:0000256" key="2">
    <source>
        <dbReference type="SAM" id="SignalP"/>
    </source>
</evidence>
<evidence type="ECO:0000256" key="1">
    <source>
        <dbReference type="SAM" id="MobiDB-lite"/>
    </source>
</evidence>
<dbReference type="InterPro" id="IPR008914">
    <property type="entry name" value="PEBP"/>
</dbReference>
<evidence type="ECO:0000259" key="3">
    <source>
        <dbReference type="Pfam" id="PF14240"/>
    </source>
</evidence>
<evidence type="ECO:0000313" key="4">
    <source>
        <dbReference type="EMBL" id="GLX79040.1"/>
    </source>
</evidence>
<dbReference type="Gene3D" id="2.60.120.260">
    <property type="entry name" value="Galactose-binding domain-like"/>
    <property type="match status" value="1"/>
</dbReference>
<proteinExistence type="predicted"/>
<evidence type="ECO:0000313" key="5">
    <source>
        <dbReference type="Proteomes" id="UP001157186"/>
    </source>
</evidence>
<dbReference type="SUPFAM" id="SSF49777">
    <property type="entry name" value="PEBP-like"/>
    <property type="match status" value="1"/>
</dbReference>
<accession>A0ABQ6GWD5</accession>
<keyword evidence="2" id="KW-0732">Signal</keyword>
<name>A0ABQ6GWD5_9GAMM</name>
<dbReference type="Pfam" id="PF14240">
    <property type="entry name" value="YHYH"/>
    <property type="match status" value="1"/>
</dbReference>
<organism evidence="4 5">
    <name type="scientific">Thalassotalea insulae</name>
    <dbReference type="NCBI Taxonomy" id="2056778"/>
    <lineage>
        <taxon>Bacteria</taxon>
        <taxon>Pseudomonadati</taxon>
        <taxon>Pseudomonadota</taxon>
        <taxon>Gammaproteobacteria</taxon>
        <taxon>Alteromonadales</taxon>
        <taxon>Colwelliaceae</taxon>
        <taxon>Thalassotalea</taxon>
    </lineage>
</organism>
<dbReference type="InterPro" id="IPR025924">
    <property type="entry name" value="YHYH_dom"/>
</dbReference>
<keyword evidence="5" id="KW-1185">Reference proteome</keyword>
<dbReference type="PROSITE" id="PS51257">
    <property type="entry name" value="PROKAR_LIPOPROTEIN"/>
    <property type="match status" value="1"/>
</dbReference>